<reference evidence="2" key="2">
    <citation type="submission" date="2022-01" db="EMBL/GenBank/DDBJ databases">
        <authorList>
            <person name="Yamashiro T."/>
            <person name="Shiraishi A."/>
            <person name="Satake H."/>
            <person name="Nakayama K."/>
        </authorList>
    </citation>
    <scope>NUCLEOTIDE SEQUENCE</scope>
</reference>
<evidence type="ECO:0000313" key="3">
    <source>
        <dbReference type="Proteomes" id="UP001151760"/>
    </source>
</evidence>
<evidence type="ECO:0008006" key="4">
    <source>
        <dbReference type="Google" id="ProtNLM"/>
    </source>
</evidence>
<dbReference type="EMBL" id="BQNB010019720">
    <property type="protein sequence ID" value="GJT88321.1"/>
    <property type="molecule type" value="Genomic_DNA"/>
</dbReference>
<accession>A0ABQ5HKC1</accession>
<comment type="caution">
    <text evidence="2">The sequence shown here is derived from an EMBL/GenBank/DDBJ whole genome shotgun (WGS) entry which is preliminary data.</text>
</comment>
<dbReference type="Proteomes" id="UP001151760">
    <property type="component" value="Unassembled WGS sequence"/>
</dbReference>
<evidence type="ECO:0000256" key="1">
    <source>
        <dbReference type="SAM" id="MobiDB-lite"/>
    </source>
</evidence>
<feature type="compositionally biased region" description="Polar residues" evidence="1">
    <location>
        <begin position="211"/>
        <end position="223"/>
    </location>
</feature>
<name>A0ABQ5HKC1_9ASTR</name>
<organism evidence="2 3">
    <name type="scientific">Tanacetum coccineum</name>
    <dbReference type="NCBI Taxonomy" id="301880"/>
    <lineage>
        <taxon>Eukaryota</taxon>
        <taxon>Viridiplantae</taxon>
        <taxon>Streptophyta</taxon>
        <taxon>Embryophyta</taxon>
        <taxon>Tracheophyta</taxon>
        <taxon>Spermatophyta</taxon>
        <taxon>Magnoliopsida</taxon>
        <taxon>eudicotyledons</taxon>
        <taxon>Gunneridae</taxon>
        <taxon>Pentapetalae</taxon>
        <taxon>asterids</taxon>
        <taxon>campanulids</taxon>
        <taxon>Asterales</taxon>
        <taxon>Asteraceae</taxon>
        <taxon>Asteroideae</taxon>
        <taxon>Anthemideae</taxon>
        <taxon>Anthemidinae</taxon>
        <taxon>Tanacetum</taxon>
    </lineage>
</organism>
<protein>
    <recommendedName>
        <fullName evidence="4">Xylulose kinase-1</fullName>
    </recommendedName>
</protein>
<feature type="region of interest" description="Disordered" evidence="1">
    <location>
        <begin position="192"/>
        <end position="292"/>
    </location>
</feature>
<proteinExistence type="predicted"/>
<feature type="compositionally biased region" description="Polar residues" evidence="1">
    <location>
        <begin position="267"/>
        <end position="290"/>
    </location>
</feature>
<sequence length="664" mass="75087">MTTLQFADTHNLVAFLSKPAESEGFEQIVDFLNANPIRYALTINPTIYTLCIEQFWATIKVKTINGEVQLQALVDGKKIIVTEASVRRDLQLNDEEGTDCLPNATIFEELTRMGAKTTAWNEFSSTMASAIICLATNQKFNFSKYIFESMVKNLDNAGKFLMYLRYMKKKRRVGKGFSGRDTPLFPTMMVQAQQEQGEGSEMPTDPHHTPTIIQPSTSQPQDLSQEEMSEGSANPTDPHHTPIITQPSTSQPQKKHKPMKPKKKDTQSSGPTDTIAQTGFENVSKTSNDPLFSGEDSIQLKELMDFYTKLQQRRLEKKGGSRTHKLKRLYKVGLSKRVVSYDKASLGDHDDASKKGKKIDDIDGDKEVTLVDETKERYGDDQMFDVSDLAGEEVFVIEQGVHDSKKDNVVSTVGAAQVSTVATTITITPEDITLAQPLHELKTAKPKVKGIAFKGLVETTTTTITISLQQPSQATIQDKGKGKMVKLEPVKKFSKKDQIRIDEELAFKLQAEEEEEERLARENFEANVALIEEWNDIQAKIEADQLLAERLQAREQEELTIEERGKLFQQLLEKRRKHFAAKRAEEKRNIPLTKAQKRSIMSTYLKNMAGYKHNQLKNKCFDDIQKLFDKEMKRVNIFVDMDIELVKENTKKAEAEIAQVSHPA</sequence>
<feature type="compositionally biased region" description="Basic residues" evidence="1">
    <location>
        <begin position="253"/>
        <end position="263"/>
    </location>
</feature>
<evidence type="ECO:0000313" key="2">
    <source>
        <dbReference type="EMBL" id="GJT88321.1"/>
    </source>
</evidence>
<gene>
    <name evidence="2" type="ORF">Tco_1070038</name>
</gene>
<keyword evidence="3" id="KW-1185">Reference proteome</keyword>
<reference evidence="2" key="1">
    <citation type="journal article" date="2022" name="Int. J. Mol. Sci.">
        <title>Draft Genome of Tanacetum Coccineum: Genomic Comparison of Closely Related Tanacetum-Family Plants.</title>
        <authorList>
            <person name="Yamashiro T."/>
            <person name="Shiraishi A."/>
            <person name="Nakayama K."/>
            <person name="Satake H."/>
        </authorList>
    </citation>
    <scope>NUCLEOTIDE SEQUENCE</scope>
</reference>